<dbReference type="Pfam" id="PF12796">
    <property type="entry name" value="Ank_2"/>
    <property type="match status" value="1"/>
</dbReference>
<proteinExistence type="inferred from homology"/>
<dbReference type="PROSITE" id="PS50297">
    <property type="entry name" value="ANK_REP_REGION"/>
    <property type="match status" value="1"/>
</dbReference>
<feature type="chain" id="PRO_5025565835" evidence="5">
    <location>
        <begin position="19"/>
        <end position="257"/>
    </location>
</feature>
<protein>
    <submittedName>
        <fullName evidence="6">Uncharacterized protein</fullName>
    </submittedName>
</protein>
<dbReference type="PROSITE" id="PS50088">
    <property type="entry name" value="ANK_REPEAT"/>
    <property type="match status" value="1"/>
</dbReference>
<dbReference type="PANTHER" id="PTHR14491">
    <property type="entry name" value="SOSONDOWAH, ISOFORM G"/>
    <property type="match status" value="1"/>
</dbReference>
<dbReference type="InterPro" id="IPR002110">
    <property type="entry name" value="Ankyrin_rpt"/>
</dbReference>
<keyword evidence="7" id="KW-1185">Reference proteome</keyword>
<keyword evidence="1" id="KW-0677">Repeat</keyword>
<organism evidence="6 7">
    <name type="scientific">Echeneis naucrates</name>
    <name type="common">Live sharksucker</name>
    <dbReference type="NCBI Taxonomy" id="173247"/>
    <lineage>
        <taxon>Eukaryota</taxon>
        <taxon>Metazoa</taxon>
        <taxon>Chordata</taxon>
        <taxon>Craniata</taxon>
        <taxon>Vertebrata</taxon>
        <taxon>Euteleostomi</taxon>
        <taxon>Actinopterygii</taxon>
        <taxon>Neopterygii</taxon>
        <taxon>Teleostei</taxon>
        <taxon>Neoteleostei</taxon>
        <taxon>Acanthomorphata</taxon>
        <taxon>Carangaria</taxon>
        <taxon>Carangiformes</taxon>
        <taxon>Echeneidae</taxon>
        <taxon>Echeneis</taxon>
    </lineage>
</organism>
<keyword evidence="5" id="KW-0732">Signal</keyword>
<evidence type="ECO:0000256" key="2">
    <source>
        <dbReference type="ARBA" id="ARBA00023043"/>
    </source>
</evidence>
<evidence type="ECO:0000256" key="4">
    <source>
        <dbReference type="PROSITE-ProRule" id="PRU00023"/>
    </source>
</evidence>
<evidence type="ECO:0000313" key="7">
    <source>
        <dbReference type="Proteomes" id="UP000472264"/>
    </source>
</evidence>
<reference evidence="6" key="3">
    <citation type="submission" date="2025-09" db="UniProtKB">
        <authorList>
            <consortium name="Ensembl"/>
        </authorList>
    </citation>
    <scope>IDENTIFICATION</scope>
</reference>
<sequence>MLSYLSLALMAINLSANCRFRPTVYILQIQFCAAAAAASGDGRSIWKIHSFLMLVPWQSLVPLEPREHSWLVKGAAGAWTDVYSLFREDSSLLNKHDFISGFTVLHWIAKHGDHRVLNTLWYAANSFAGLMFDINARSTCGHTPLHIAAIHGNKNIMRLLVNKFNADVRLRDMAGKKPWQYLNYHMPVDILQLLGAPTRAPVGGQRNRRQLHHFSSTSSGESRLTIAGTTKVKRSLSIAAFLKRKPVNQFHGDQFEP</sequence>
<reference evidence="6" key="1">
    <citation type="submission" date="2021-04" db="EMBL/GenBank/DDBJ databases">
        <authorList>
            <consortium name="Wellcome Sanger Institute Data Sharing"/>
        </authorList>
    </citation>
    <scope>NUCLEOTIDE SEQUENCE [LARGE SCALE GENOMIC DNA]</scope>
</reference>
<dbReference type="InterPro" id="IPR036770">
    <property type="entry name" value="Ankyrin_rpt-contain_sf"/>
</dbReference>
<dbReference type="SUPFAM" id="SSF48403">
    <property type="entry name" value="Ankyrin repeat"/>
    <property type="match status" value="1"/>
</dbReference>
<keyword evidence="2 4" id="KW-0040">ANK repeat</keyword>
<evidence type="ECO:0000256" key="1">
    <source>
        <dbReference type="ARBA" id="ARBA00022737"/>
    </source>
</evidence>
<dbReference type="AlphaFoldDB" id="A0A665TSE6"/>
<accession>A0A665TSE6</accession>
<dbReference type="PANTHER" id="PTHR14491:SF3">
    <property type="entry name" value="ANKYRIN REPEAT DOMAIN-CONTAINING PROTEIN SOWAHB"/>
    <property type="match status" value="1"/>
</dbReference>
<evidence type="ECO:0000256" key="3">
    <source>
        <dbReference type="ARBA" id="ARBA00038122"/>
    </source>
</evidence>
<name>A0A665TSE6_ECHNA</name>
<feature type="repeat" description="ANK" evidence="4">
    <location>
        <begin position="140"/>
        <end position="163"/>
    </location>
</feature>
<feature type="signal peptide" evidence="5">
    <location>
        <begin position="1"/>
        <end position="18"/>
    </location>
</feature>
<dbReference type="SMART" id="SM00248">
    <property type="entry name" value="ANK"/>
    <property type="match status" value="2"/>
</dbReference>
<reference evidence="6" key="2">
    <citation type="submission" date="2025-08" db="UniProtKB">
        <authorList>
            <consortium name="Ensembl"/>
        </authorList>
    </citation>
    <scope>IDENTIFICATION</scope>
</reference>
<dbReference type="Ensembl" id="ENSENLT00000007059.1">
    <property type="protein sequence ID" value="ENSENLP00000006761.1"/>
    <property type="gene ID" value="ENSENLG00000003207.1"/>
</dbReference>
<gene>
    <name evidence="6" type="primary">LOC115052091</name>
</gene>
<evidence type="ECO:0000256" key="5">
    <source>
        <dbReference type="SAM" id="SignalP"/>
    </source>
</evidence>
<dbReference type="Proteomes" id="UP000472264">
    <property type="component" value="Chromosome 12"/>
</dbReference>
<comment type="similarity">
    <text evidence="3">Belongs to the SOWAH family.</text>
</comment>
<evidence type="ECO:0000313" key="6">
    <source>
        <dbReference type="Ensembl" id="ENSENLP00000006761.1"/>
    </source>
</evidence>
<dbReference type="Gene3D" id="1.25.40.20">
    <property type="entry name" value="Ankyrin repeat-containing domain"/>
    <property type="match status" value="1"/>
</dbReference>